<reference evidence="3 4" key="1">
    <citation type="journal article" date="2016" name="Mol. Biol. Evol.">
        <title>Comparative Genomics of Early-Diverging Mushroom-Forming Fungi Provides Insights into the Origins of Lignocellulose Decay Capabilities.</title>
        <authorList>
            <person name="Nagy L.G."/>
            <person name="Riley R."/>
            <person name="Tritt A."/>
            <person name="Adam C."/>
            <person name="Daum C."/>
            <person name="Floudas D."/>
            <person name="Sun H."/>
            <person name="Yadav J.S."/>
            <person name="Pangilinan J."/>
            <person name="Larsson K.H."/>
            <person name="Matsuura K."/>
            <person name="Barry K."/>
            <person name="Labutti K."/>
            <person name="Kuo R."/>
            <person name="Ohm R.A."/>
            <person name="Bhattacharya S.S."/>
            <person name="Shirouzu T."/>
            <person name="Yoshinaga Y."/>
            <person name="Martin F.M."/>
            <person name="Grigoriev I.V."/>
            <person name="Hibbett D.S."/>
        </authorList>
    </citation>
    <scope>NUCLEOTIDE SEQUENCE [LARGE SCALE GENOMIC DNA]</scope>
    <source>
        <strain evidence="3 4">HHB10207 ss-3</strain>
    </source>
</reference>
<evidence type="ECO:0000256" key="1">
    <source>
        <dbReference type="SAM" id="SignalP"/>
    </source>
</evidence>
<evidence type="ECO:0000313" key="3">
    <source>
        <dbReference type="EMBL" id="KZT40404.1"/>
    </source>
</evidence>
<dbReference type="Pfam" id="PF12697">
    <property type="entry name" value="Abhydrolase_6"/>
    <property type="match status" value="1"/>
</dbReference>
<sequence>MFSLHILALLPFTSLVAAQTCTSLTIPVNVDTQASTITLSNPVNQAELTQLFIRNSIPSIPFPPTVVNGTHEVKAKYKIFGKLCTPKNVKPNGTLEFATHGIAFTHAYWEIGGNNSQYNYAQNAVASGHSIFYYDRLGNGASSTPDGIQEVQSSVQVEIAHALVQYLRQGKAGPTFGKVVGVGHSYGSILSLGITSKYPQDFDSVVLTGFAFGDFTGLFIAAGSFGATIASNAIPGLKLPSSYVAPGTPSNYQFGFLEYPFYDPAVAAAQFKIRGTATLGEFTTLADPIGPSTNFTGPVLVVAGAQDAFFCAGNCAEKVNGTTLPNLVSELYPVSSNFSSYSPANTGHGLNLHFSAPTTFSVIEKWIGA</sequence>
<dbReference type="Proteomes" id="UP000076798">
    <property type="component" value="Unassembled WGS sequence"/>
</dbReference>
<dbReference type="Gene3D" id="3.40.50.1820">
    <property type="entry name" value="alpha/beta hydrolase"/>
    <property type="match status" value="1"/>
</dbReference>
<dbReference type="GO" id="GO:0016787">
    <property type="term" value="F:hydrolase activity"/>
    <property type="evidence" value="ECO:0007669"/>
    <property type="project" value="UniProtKB-KW"/>
</dbReference>
<evidence type="ECO:0000313" key="4">
    <source>
        <dbReference type="Proteomes" id="UP000076798"/>
    </source>
</evidence>
<feature type="chain" id="PRO_5007873144" evidence="1">
    <location>
        <begin position="19"/>
        <end position="369"/>
    </location>
</feature>
<protein>
    <submittedName>
        <fullName evidence="3">Alpha/beta-hydrolase</fullName>
    </submittedName>
</protein>
<feature type="signal peptide" evidence="1">
    <location>
        <begin position="1"/>
        <end position="18"/>
    </location>
</feature>
<dbReference type="EMBL" id="KV428033">
    <property type="protein sequence ID" value="KZT40404.1"/>
    <property type="molecule type" value="Genomic_DNA"/>
</dbReference>
<gene>
    <name evidence="3" type="ORF">SISSUDRAFT_1127293</name>
</gene>
<dbReference type="InterPro" id="IPR029058">
    <property type="entry name" value="AB_hydrolase_fold"/>
</dbReference>
<dbReference type="AlphaFoldDB" id="A0A166F8Y2"/>
<dbReference type="SUPFAM" id="SSF53474">
    <property type="entry name" value="alpha/beta-Hydrolases"/>
    <property type="match status" value="1"/>
</dbReference>
<keyword evidence="1" id="KW-0732">Signal</keyword>
<name>A0A166F8Y2_9AGAM</name>
<organism evidence="3 4">
    <name type="scientific">Sistotremastrum suecicum HHB10207 ss-3</name>
    <dbReference type="NCBI Taxonomy" id="1314776"/>
    <lineage>
        <taxon>Eukaryota</taxon>
        <taxon>Fungi</taxon>
        <taxon>Dikarya</taxon>
        <taxon>Basidiomycota</taxon>
        <taxon>Agaricomycotina</taxon>
        <taxon>Agaricomycetes</taxon>
        <taxon>Sistotremastrales</taxon>
        <taxon>Sistotremastraceae</taxon>
        <taxon>Sistotremastrum</taxon>
    </lineage>
</organism>
<dbReference type="InterPro" id="IPR000073">
    <property type="entry name" value="AB_hydrolase_1"/>
</dbReference>
<keyword evidence="4" id="KW-1185">Reference proteome</keyword>
<proteinExistence type="predicted"/>
<accession>A0A166F8Y2</accession>
<keyword evidence="3" id="KW-0378">Hydrolase</keyword>
<feature type="domain" description="AB hydrolase-1" evidence="2">
    <location>
        <begin position="100"/>
        <end position="357"/>
    </location>
</feature>
<evidence type="ECO:0000259" key="2">
    <source>
        <dbReference type="Pfam" id="PF12697"/>
    </source>
</evidence>
<dbReference type="OrthoDB" id="1743579at2759"/>